<protein>
    <submittedName>
        <fullName evidence="6">TetR family transcriptional regulator</fullName>
    </submittedName>
</protein>
<dbReference type="GO" id="GO:0003700">
    <property type="term" value="F:DNA-binding transcription factor activity"/>
    <property type="evidence" value="ECO:0007669"/>
    <property type="project" value="TreeGrafter"/>
</dbReference>
<dbReference type="EMBL" id="MLCF01000077">
    <property type="protein sequence ID" value="OIV36753.1"/>
    <property type="molecule type" value="Genomic_DNA"/>
</dbReference>
<dbReference type="InterPro" id="IPR036271">
    <property type="entry name" value="Tet_transcr_reg_TetR-rel_C_sf"/>
</dbReference>
<keyword evidence="2 4" id="KW-0238">DNA-binding</keyword>
<comment type="caution">
    <text evidence="6">The sequence shown here is derived from an EMBL/GenBank/DDBJ whole genome shotgun (WGS) entry which is preliminary data.</text>
</comment>
<dbReference type="InterPro" id="IPR050109">
    <property type="entry name" value="HTH-type_TetR-like_transc_reg"/>
</dbReference>
<dbReference type="PROSITE" id="PS50977">
    <property type="entry name" value="HTH_TETR_2"/>
    <property type="match status" value="1"/>
</dbReference>
<dbReference type="Pfam" id="PF00440">
    <property type="entry name" value="TetR_N"/>
    <property type="match status" value="1"/>
</dbReference>
<evidence type="ECO:0000256" key="1">
    <source>
        <dbReference type="ARBA" id="ARBA00023015"/>
    </source>
</evidence>
<keyword evidence="7" id="KW-1185">Reference proteome</keyword>
<name>A0A1J7BTH1_9ACTN</name>
<feature type="DNA-binding region" description="H-T-H motif" evidence="4">
    <location>
        <begin position="45"/>
        <end position="64"/>
    </location>
</feature>
<keyword evidence="3" id="KW-0804">Transcription</keyword>
<dbReference type="PANTHER" id="PTHR30055:SF149">
    <property type="entry name" value="TETR-FAMILY TRANSCRIPTIONAL REGULATOR"/>
    <property type="match status" value="1"/>
</dbReference>
<dbReference type="InterPro" id="IPR009057">
    <property type="entry name" value="Homeodomain-like_sf"/>
</dbReference>
<keyword evidence="1" id="KW-0805">Transcription regulation</keyword>
<dbReference type="AlphaFoldDB" id="A0A1J7BTH1"/>
<evidence type="ECO:0000256" key="4">
    <source>
        <dbReference type="PROSITE-ProRule" id="PRU00335"/>
    </source>
</evidence>
<dbReference type="GO" id="GO:0000976">
    <property type="term" value="F:transcription cis-regulatory region binding"/>
    <property type="evidence" value="ECO:0007669"/>
    <property type="project" value="TreeGrafter"/>
</dbReference>
<accession>A0A1J7BTH1</accession>
<dbReference type="RefSeq" id="WP_071657280.1">
    <property type="nucleotide sequence ID" value="NZ_MLCF01000077.1"/>
</dbReference>
<dbReference type="InterPro" id="IPR011075">
    <property type="entry name" value="TetR_C"/>
</dbReference>
<dbReference type="Gene3D" id="1.10.10.60">
    <property type="entry name" value="Homeodomain-like"/>
    <property type="match status" value="1"/>
</dbReference>
<dbReference type="STRING" id="1428644.BIV57_14545"/>
<dbReference type="OrthoDB" id="9796019at2"/>
<dbReference type="SUPFAM" id="SSF46689">
    <property type="entry name" value="Homeodomain-like"/>
    <property type="match status" value="1"/>
</dbReference>
<dbReference type="InterPro" id="IPR001647">
    <property type="entry name" value="HTH_TetR"/>
</dbReference>
<evidence type="ECO:0000256" key="2">
    <source>
        <dbReference type="ARBA" id="ARBA00023125"/>
    </source>
</evidence>
<reference evidence="6 7" key="1">
    <citation type="submission" date="2016-10" db="EMBL/GenBank/DDBJ databases">
        <title>Genome sequence of Streptomyces gilvigriseus MUSC 26.</title>
        <authorList>
            <person name="Lee L.-H."/>
            <person name="Ser H.-L."/>
        </authorList>
    </citation>
    <scope>NUCLEOTIDE SEQUENCE [LARGE SCALE GENOMIC DNA]</scope>
    <source>
        <strain evidence="6 7">MUSC 26</strain>
    </source>
</reference>
<feature type="domain" description="HTH tetR-type" evidence="5">
    <location>
        <begin position="22"/>
        <end position="82"/>
    </location>
</feature>
<proteinExistence type="predicted"/>
<evidence type="ECO:0000313" key="6">
    <source>
        <dbReference type="EMBL" id="OIV36753.1"/>
    </source>
</evidence>
<dbReference type="SUPFAM" id="SSF48498">
    <property type="entry name" value="Tetracyclin repressor-like, C-terminal domain"/>
    <property type="match status" value="1"/>
</dbReference>
<dbReference type="Proteomes" id="UP000243342">
    <property type="component" value="Unassembled WGS sequence"/>
</dbReference>
<evidence type="ECO:0000256" key="3">
    <source>
        <dbReference type="ARBA" id="ARBA00023163"/>
    </source>
</evidence>
<gene>
    <name evidence="6" type="ORF">BIV57_14545</name>
</gene>
<sequence length="204" mass="22448">MVPTSKPEAEVAPRARRTRLTPEREAELYAAVLAELVESGYDALTMEAVAARARSSKATLYRQWGSKSRLVAEAMRHNRPFSLDGLDTGSLAGDIHELAGRMGRAKQDHEVFRAVAAAAHRDPELGAALQEVTIGPVMDTLREMLERAAARGEIVADAPAAAYFPHMLLGAMFGRKLFDRCEPDPEFLRRYVDDAVLPALRHRG</sequence>
<dbReference type="Pfam" id="PF16859">
    <property type="entry name" value="TetR_C_11"/>
    <property type="match status" value="1"/>
</dbReference>
<organism evidence="6 7">
    <name type="scientific">Mangrovactinospora gilvigrisea</name>
    <dbReference type="NCBI Taxonomy" id="1428644"/>
    <lineage>
        <taxon>Bacteria</taxon>
        <taxon>Bacillati</taxon>
        <taxon>Actinomycetota</taxon>
        <taxon>Actinomycetes</taxon>
        <taxon>Kitasatosporales</taxon>
        <taxon>Streptomycetaceae</taxon>
        <taxon>Mangrovactinospora</taxon>
    </lineage>
</organism>
<evidence type="ECO:0000313" key="7">
    <source>
        <dbReference type="Proteomes" id="UP000243342"/>
    </source>
</evidence>
<evidence type="ECO:0000259" key="5">
    <source>
        <dbReference type="PROSITE" id="PS50977"/>
    </source>
</evidence>
<dbReference type="PANTHER" id="PTHR30055">
    <property type="entry name" value="HTH-TYPE TRANSCRIPTIONAL REGULATOR RUTR"/>
    <property type="match status" value="1"/>
</dbReference>
<dbReference type="Gene3D" id="1.10.357.10">
    <property type="entry name" value="Tetracycline Repressor, domain 2"/>
    <property type="match status" value="1"/>
</dbReference>